<proteinExistence type="predicted"/>
<keyword evidence="1" id="KW-1133">Transmembrane helix</keyword>
<evidence type="ECO:0000256" key="1">
    <source>
        <dbReference type="SAM" id="Phobius"/>
    </source>
</evidence>
<comment type="caution">
    <text evidence="2">The sequence shown here is derived from an EMBL/GenBank/DDBJ whole genome shotgun (WGS) entry which is preliminary data.</text>
</comment>
<protein>
    <submittedName>
        <fullName evidence="2">Uncharacterized protein</fullName>
    </submittedName>
</protein>
<organism evidence="2">
    <name type="scientific">Neobacillus citreus</name>
    <dbReference type="NCBI Taxonomy" id="2833578"/>
    <lineage>
        <taxon>Bacteria</taxon>
        <taxon>Bacillati</taxon>
        <taxon>Bacillota</taxon>
        <taxon>Bacilli</taxon>
        <taxon>Bacillales</taxon>
        <taxon>Bacillaceae</taxon>
        <taxon>Neobacillus</taxon>
    </lineage>
</organism>
<dbReference type="EMBL" id="JAGYPE010000008">
    <property type="protein sequence ID" value="MBS4187531.1"/>
    <property type="molecule type" value="Genomic_DNA"/>
</dbReference>
<keyword evidence="1" id="KW-0472">Membrane</keyword>
<gene>
    <name evidence="2" type="ORF">KHB02_39850</name>
</gene>
<dbReference type="AlphaFoldDB" id="A0A942T9M8"/>
<keyword evidence="1" id="KW-0812">Transmembrane</keyword>
<name>A0A942T9M8_9BACI</name>
<feature type="transmembrane region" description="Helical" evidence="1">
    <location>
        <begin position="27"/>
        <end position="48"/>
    </location>
</feature>
<sequence>MHCEPNSIQCSIAELGRTLTSFNPNDLLATALATLVGVLVGSGLAFLISRGEAAHARELRDEEREDRRRERLNAALENLIWQINEHALALLGERSRSDIPGREWSAPDFGVLAAIAAARMIATNEDERAVLNEIRELTLAVRAAPIEKRIDSLTLVWRTLILWRERSSHDEVMRDLRQLRSTALDTTE</sequence>
<evidence type="ECO:0000313" key="2">
    <source>
        <dbReference type="EMBL" id="MBS4187531.1"/>
    </source>
</evidence>
<reference evidence="2" key="1">
    <citation type="submission" date="2021-05" db="EMBL/GenBank/DDBJ databases">
        <title>Novel Bacillus species.</title>
        <authorList>
            <person name="Liu G."/>
        </authorList>
    </citation>
    <scope>NUCLEOTIDE SEQUENCE</scope>
    <source>
        <strain evidence="2">FJAT-50051</strain>
    </source>
</reference>
<accession>A0A942T9M8</accession>